<proteinExistence type="predicted"/>
<reference evidence="1" key="1">
    <citation type="submission" date="2020-02" db="EMBL/GenBank/DDBJ databases">
        <authorList>
            <person name="Meier V. D."/>
        </authorList>
    </citation>
    <scope>NUCLEOTIDE SEQUENCE</scope>
    <source>
        <strain evidence="1">AVDCRST_MAG04</strain>
    </source>
</reference>
<evidence type="ECO:0000313" key="1">
    <source>
        <dbReference type="EMBL" id="CAA9282965.1"/>
    </source>
</evidence>
<sequence length="66" mass="7673">MSRIAAWVVCLERLREQRARKPERPWWWELQHGGWHFGAVGLSHEDALADVDTMREAEGENESDAV</sequence>
<gene>
    <name evidence="1" type="ORF">AVDCRST_MAG04-3873</name>
</gene>
<organism evidence="1">
    <name type="scientific">uncultured Acetobacteraceae bacterium</name>
    <dbReference type="NCBI Taxonomy" id="169975"/>
    <lineage>
        <taxon>Bacteria</taxon>
        <taxon>Pseudomonadati</taxon>
        <taxon>Pseudomonadota</taxon>
        <taxon>Alphaproteobacteria</taxon>
        <taxon>Acetobacterales</taxon>
        <taxon>Acetobacteraceae</taxon>
        <taxon>environmental samples</taxon>
    </lineage>
</organism>
<dbReference type="EMBL" id="CADCTL010000291">
    <property type="protein sequence ID" value="CAA9282965.1"/>
    <property type="molecule type" value="Genomic_DNA"/>
</dbReference>
<name>A0A6J4JN23_9PROT</name>
<accession>A0A6J4JN23</accession>
<dbReference type="AlphaFoldDB" id="A0A6J4JN23"/>
<protein>
    <submittedName>
        <fullName evidence="1">Uncharacterized protein</fullName>
    </submittedName>
</protein>